<comment type="similarity">
    <text evidence="4">Belongs to the cytochrome c oxidase bacterial subunit CtaF family.</text>
</comment>
<comment type="function">
    <text evidence="18 21">Cytochrome c oxidase is the component of the respiratory chain that catalyzes the reduction of oxygen to water. Subunits 1-3 form the functional core of the enzyme complex. CO I is the catalytic subunit of the enzyme. Electrons originating in cytochrome c are transferred via the copper A center of subunit 2 and heme A of subunit 1 to the bimetallic center formed by heme A3 and copper B.</text>
</comment>
<dbReference type="InterPro" id="IPR014241">
    <property type="entry name" value="Cyt_c_oxidase_su1_bac"/>
</dbReference>
<feature type="transmembrane region" description="Helical" evidence="21">
    <location>
        <begin position="617"/>
        <end position="637"/>
    </location>
</feature>
<evidence type="ECO:0000256" key="15">
    <source>
        <dbReference type="ARBA" id="ARBA00023004"/>
    </source>
</evidence>
<gene>
    <name evidence="24" type="ORF">JOF29_008091</name>
</gene>
<dbReference type="EC" id="7.1.1.9" evidence="21"/>
<dbReference type="InterPro" id="IPR023615">
    <property type="entry name" value="Cyt_c_Oxase_su1_BS"/>
</dbReference>
<evidence type="ECO:0000256" key="21">
    <source>
        <dbReference type="RuleBase" id="RU363061"/>
    </source>
</evidence>
<feature type="compositionally biased region" description="Basic and acidic residues" evidence="22">
    <location>
        <begin position="569"/>
        <end position="582"/>
    </location>
</feature>
<feature type="transmembrane region" description="Helical" evidence="21">
    <location>
        <begin position="667"/>
        <end position="686"/>
    </location>
</feature>
<feature type="transmembrane region" description="Helical" evidence="21">
    <location>
        <begin position="324"/>
        <end position="345"/>
    </location>
</feature>
<feature type="transmembrane region" description="Helical" evidence="21">
    <location>
        <begin position="692"/>
        <end position="711"/>
    </location>
</feature>
<name>A0ABS4UZK6_9ACTN</name>
<keyword evidence="12" id="KW-1278">Translocase</keyword>
<evidence type="ECO:0000256" key="18">
    <source>
        <dbReference type="ARBA" id="ARBA00025218"/>
    </source>
</evidence>
<dbReference type="SUPFAM" id="SSF81442">
    <property type="entry name" value="Cytochrome c oxidase subunit I-like"/>
    <property type="match status" value="1"/>
</dbReference>
<keyword evidence="11 21" id="KW-0479">Metal-binding</keyword>
<evidence type="ECO:0000256" key="1">
    <source>
        <dbReference type="ARBA" id="ARBA00002536"/>
    </source>
</evidence>
<keyword evidence="7 21" id="KW-1003">Cell membrane</keyword>
<evidence type="ECO:0000256" key="9">
    <source>
        <dbReference type="ARBA" id="ARBA00022660"/>
    </source>
</evidence>
<feature type="transmembrane region" description="Helical" evidence="21">
    <location>
        <begin position="289"/>
        <end position="312"/>
    </location>
</feature>
<evidence type="ECO:0000256" key="17">
    <source>
        <dbReference type="ARBA" id="ARBA00023136"/>
    </source>
</evidence>
<feature type="transmembrane region" description="Helical" evidence="21">
    <location>
        <begin position="391"/>
        <end position="417"/>
    </location>
</feature>
<comment type="caution">
    <text evidence="24">The sequence shown here is derived from an EMBL/GenBank/DDBJ whole genome shotgun (WGS) entry which is preliminary data.</text>
</comment>
<evidence type="ECO:0000256" key="11">
    <source>
        <dbReference type="ARBA" id="ARBA00022723"/>
    </source>
</evidence>
<evidence type="ECO:0000256" key="7">
    <source>
        <dbReference type="ARBA" id="ARBA00022475"/>
    </source>
</evidence>
<feature type="region of interest" description="Disordered" evidence="22">
    <location>
        <begin position="558"/>
        <end position="582"/>
    </location>
</feature>
<comment type="subcellular location">
    <subcellularLocation>
        <location evidence="2 21">Cell membrane</location>
        <topology evidence="2 21">Multi-pass membrane protein</topology>
    </subcellularLocation>
</comment>
<dbReference type="Pfam" id="PF12270">
    <property type="entry name" value="Cyt_c_ox_IV"/>
    <property type="match status" value="1"/>
</dbReference>
<comment type="caution">
    <text evidence="21">Lacks conserved residue(s) required for the propagation of feature annotation.</text>
</comment>
<evidence type="ECO:0000259" key="23">
    <source>
        <dbReference type="PROSITE" id="PS50855"/>
    </source>
</evidence>
<feature type="transmembrane region" description="Helical" evidence="21">
    <location>
        <begin position="81"/>
        <end position="102"/>
    </location>
</feature>
<dbReference type="PANTHER" id="PTHR10422">
    <property type="entry name" value="CYTOCHROME C OXIDASE SUBUNIT 1"/>
    <property type="match status" value="1"/>
</dbReference>
<evidence type="ECO:0000256" key="8">
    <source>
        <dbReference type="ARBA" id="ARBA00022617"/>
    </source>
</evidence>
<keyword evidence="8 20" id="KW-0349">Heme</keyword>
<evidence type="ECO:0000256" key="20">
    <source>
        <dbReference type="RuleBase" id="RU000370"/>
    </source>
</evidence>
<evidence type="ECO:0000256" key="4">
    <source>
        <dbReference type="ARBA" id="ARBA00006870"/>
    </source>
</evidence>
<evidence type="ECO:0000256" key="6">
    <source>
        <dbReference type="ARBA" id="ARBA00022448"/>
    </source>
</evidence>
<keyword evidence="14 21" id="KW-1133">Transmembrane helix</keyword>
<keyword evidence="25" id="KW-1185">Reference proteome</keyword>
<dbReference type="Gene3D" id="1.20.210.10">
    <property type="entry name" value="Cytochrome c oxidase-like, subunit I domain"/>
    <property type="match status" value="1"/>
</dbReference>
<keyword evidence="9 20" id="KW-0679">Respiratory chain</keyword>
<dbReference type="PANTHER" id="PTHR10422:SF18">
    <property type="entry name" value="CYTOCHROME C OXIDASE SUBUNIT 1"/>
    <property type="match status" value="1"/>
</dbReference>
<dbReference type="InterPro" id="IPR036927">
    <property type="entry name" value="Cyt_c_oxase-like_su1_sf"/>
</dbReference>
<protein>
    <recommendedName>
        <fullName evidence="21">Cytochrome c oxidase subunit 1</fullName>
        <ecNumber evidence="21">7.1.1.9</ecNumber>
    </recommendedName>
</protein>
<proteinExistence type="inferred from homology"/>
<dbReference type="NCBIfam" id="TIGR02891">
    <property type="entry name" value="CtaD_CoxA"/>
    <property type="match status" value="1"/>
</dbReference>
<comment type="catalytic activity">
    <reaction evidence="19 21">
        <text>4 Fe(II)-[cytochrome c] + O2 + 8 H(+)(in) = 4 Fe(III)-[cytochrome c] + 2 H2O + 4 H(+)(out)</text>
        <dbReference type="Rhea" id="RHEA:11436"/>
        <dbReference type="Rhea" id="RHEA-COMP:10350"/>
        <dbReference type="Rhea" id="RHEA-COMP:14399"/>
        <dbReference type="ChEBI" id="CHEBI:15377"/>
        <dbReference type="ChEBI" id="CHEBI:15378"/>
        <dbReference type="ChEBI" id="CHEBI:15379"/>
        <dbReference type="ChEBI" id="CHEBI:29033"/>
        <dbReference type="ChEBI" id="CHEBI:29034"/>
        <dbReference type="EC" id="7.1.1.9"/>
    </reaction>
</comment>
<evidence type="ECO:0000256" key="16">
    <source>
        <dbReference type="ARBA" id="ARBA00023008"/>
    </source>
</evidence>
<feature type="transmembrane region" description="Helical" evidence="21">
    <location>
        <begin position="123"/>
        <end position="153"/>
    </location>
</feature>
<dbReference type="PROSITE" id="PS00077">
    <property type="entry name" value="COX1_CUB"/>
    <property type="match status" value="1"/>
</dbReference>
<dbReference type="PROSITE" id="PS50855">
    <property type="entry name" value="COX1"/>
    <property type="match status" value="1"/>
</dbReference>
<keyword evidence="13 20" id="KW-0249">Electron transport</keyword>
<feature type="transmembrane region" description="Helical" evidence="21">
    <location>
        <begin position="207"/>
        <end position="233"/>
    </location>
</feature>
<evidence type="ECO:0000313" key="25">
    <source>
        <dbReference type="Proteomes" id="UP000755585"/>
    </source>
</evidence>
<feature type="transmembrane region" description="Helical" evidence="21">
    <location>
        <begin position="357"/>
        <end position="379"/>
    </location>
</feature>
<dbReference type="PRINTS" id="PR01165">
    <property type="entry name" value="CYCOXIDASEI"/>
</dbReference>
<comment type="similarity">
    <text evidence="5 20">Belongs to the heme-copper respiratory oxidase family.</text>
</comment>
<evidence type="ECO:0000256" key="2">
    <source>
        <dbReference type="ARBA" id="ARBA00004651"/>
    </source>
</evidence>
<evidence type="ECO:0000256" key="3">
    <source>
        <dbReference type="ARBA" id="ARBA00004673"/>
    </source>
</evidence>
<dbReference type="Proteomes" id="UP000755585">
    <property type="component" value="Unassembled WGS sequence"/>
</dbReference>
<sequence length="717" mass="79954">MTEFAERTGAIGSTTALPRRRTKGQMLVKYLTTTDHKLIGHMYLVTSFMFFLIGGVMALLMRAELARPGLQIVNEEVYNQLFTMHGTIMLLLFATPLFVGFANEIMPLQIGAPDVAFPRLNMFSFWLFLFGGLITISGFFTPGGAADFGWFAYAPLSNAVRSPGVGGDLWIMGLWMAGLGTILGAVNFITTIITMRAPGMTMFRMPIFTWNILVTSILVLIAFPILAAALLVLEADRTLGAHVFDAANGGPILWQHLFWFFGHPEVYIIALPFFGIVTEILPVFSRKPVFGYIGLVSATLGIAVLSVAVWAHHMFVTGAVNLPFFSFMTFLIAVPTGVKFFNWIGTIWGGSVSFDTPMLWSVGFLTTFLFGGLTGVILASPALDYQLSDSYFVVAHFHYVVFGTVVFAMFAGFYYWWPKFTGRMLDEKLGKLHFWLLFIGFHTTFLVQHWLGVEGMPRRYADYSPNEGFTTLNEVSSVGAFILGASMLPFFYNIYKSRKTQPVGVDDPWGWGRSLEWATSCPPPRHNFESLPRIRSESPAFDLHHAELAMADRPVSAGRFGQPARRRRSEADRGGRQAGDRREGRGVKVEAWVFGILSVFLVVVTPIYWLMSEDPTGTTALVMTFFLSLLVAFYLSVTARRMDARPEDRKEAEVVDGAGELGFFPPYSWWPLWCALTLSVVVLGVVFGWWLFIAGVGIGIITLSGFIFEYYRGDHAH</sequence>
<dbReference type="CDD" id="cd01662">
    <property type="entry name" value="Ubiquinol_Oxidase_I"/>
    <property type="match status" value="1"/>
</dbReference>
<keyword evidence="16 21" id="KW-0186">Copper</keyword>
<dbReference type="InterPro" id="IPR023616">
    <property type="entry name" value="Cyt_c_oxase-like_su1_dom"/>
</dbReference>
<evidence type="ECO:0000256" key="5">
    <source>
        <dbReference type="ARBA" id="ARBA00009578"/>
    </source>
</evidence>
<feature type="domain" description="Cytochrome oxidase subunit I profile" evidence="23">
    <location>
        <begin position="26"/>
        <end position="535"/>
    </location>
</feature>
<evidence type="ECO:0000313" key="24">
    <source>
        <dbReference type="EMBL" id="MBP2356981.1"/>
    </source>
</evidence>
<comment type="function">
    <text evidence="1">Part of cytochrome c oxidase, its function is unknown.</text>
</comment>
<dbReference type="Pfam" id="PF00115">
    <property type="entry name" value="COX1"/>
    <property type="match status" value="1"/>
</dbReference>
<evidence type="ECO:0000256" key="22">
    <source>
        <dbReference type="SAM" id="MobiDB-lite"/>
    </source>
</evidence>
<evidence type="ECO:0000256" key="14">
    <source>
        <dbReference type="ARBA" id="ARBA00022989"/>
    </source>
</evidence>
<evidence type="ECO:0000256" key="13">
    <source>
        <dbReference type="ARBA" id="ARBA00022982"/>
    </source>
</evidence>
<evidence type="ECO:0000256" key="10">
    <source>
        <dbReference type="ARBA" id="ARBA00022692"/>
    </source>
</evidence>
<evidence type="ECO:0000256" key="12">
    <source>
        <dbReference type="ARBA" id="ARBA00022967"/>
    </source>
</evidence>
<reference evidence="24 25" key="1">
    <citation type="submission" date="2021-03" db="EMBL/GenBank/DDBJ databases">
        <title>Sequencing the genomes of 1000 actinobacteria strains.</title>
        <authorList>
            <person name="Klenk H.-P."/>
        </authorList>
    </citation>
    <scope>NUCLEOTIDE SEQUENCE [LARGE SCALE GENOMIC DNA]</scope>
    <source>
        <strain evidence="24 25">DSM 18824</strain>
    </source>
</reference>
<keyword evidence="15 21" id="KW-0408">Iron</keyword>
<keyword evidence="6 20" id="KW-0813">Transport</keyword>
<evidence type="ECO:0000256" key="19">
    <source>
        <dbReference type="ARBA" id="ARBA00047816"/>
    </source>
</evidence>
<feature type="transmembrane region" description="Helical" evidence="21">
    <location>
        <begin position="173"/>
        <end position="195"/>
    </location>
</feature>
<comment type="pathway">
    <text evidence="3 21">Energy metabolism; oxidative phosphorylation.</text>
</comment>
<organism evidence="24 25">
    <name type="scientific">Kribbella aluminosa</name>
    <dbReference type="NCBI Taxonomy" id="416017"/>
    <lineage>
        <taxon>Bacteria</taxon>
        <taxon>Bacillati</taxon>
        <taxon>Actinomycetota</taxon>
        <taxon>Actinomycetes</taxon>
        <taxon>Propionibacteriales</taxon>
        <taxon>Kribbellaceae</taxon>
        <taxon>Kribbella</taxon>
    </lineage>
</organism>
<dbReference type="InterPro" id="IPR000883">
    <property type="entry name" value="Cyt_C_Oxase_1"/>
</dbReference>
<feature type="transmembrane region" description="Helical" evidence="21">
    <location>
        <begin position="591"/>
        <end position="611"/>
    </location>
</feature>
<feature type="transmembrane region" description="Helical" evidence="21">
    <location>
        <begin position="42"/>
        <end position="61"/>
    </location>
</feature>
<dbReference type="InterPro" id="IPR021050">
    <property type="entry name" value="Cyt_c_oxidase_su4_actinobac"/>
</dbReference>
<accession>A0ABS4UZK6</accession>
<feature type="transmembrane region" description="Helical" evidence="21">
    <location>
        <begin position="253"/>
        <end position="277"/>
    </location>
</feature>
<feature type="transmembrane region" description="Helical" evidence="21">
    <location>
        <begin position="429"/>
        <end position="451"/>
    </location>
</feature>
<dbReference type="EMBL" id="JAGINT010000002">
    <property type="protein sequence ID" value="MBP2356981.1"/>
    <property type="molecule type" value="Genomic_DNA"/>
</dbReference>
<keyword evidence="17 21" id="KW-0472">Membrane</keyword>
<feature type="transmembrane region" description="Helical" evidence="21">
    <location>
        <begin position="471"/>
        <end position="492"/>
    </location>
</feature>
<keyword evidence="10 20" id="KW-0812">Transmembrane</keyword>